<dbReference type="Pfam" id="PF17342">
    <property type="entry name" value="DUF5372"/>
    <property type="match status" value="1"/>
</dbReference>
<evidence type="ECO:0000313" key="1">
    <source>
        <dbReference type="EMBL" id="MBK1646945.1"/>
    </source>
</evidence>
<accession>A0A9X0WM99</accession>
<keyword evidence="2" id="KW-1185">Reference proteome</keyword>
<reference evidence="1 2" key="1">
    <citation type="journal article" date="2020" name="Microorganisms">
        <title>Osmotic Adaptation and Compatible Solute Biosynthesis of Phototrophic Bacteria as Revealed from Genome Analyses.</title>
        <authorList>
            <person name="Imhoff J.F."/>
            <person name="Rahn T."/>
            <person name="Kunzel S."/>
            <person name="Keller A."/>
            <person name="Neulinger S.C."/>
        </authorList>
    </citation>
    <scope>NUCLEOTIDE SEQUENCE [LARGE SCALE GENOMIC DNA]</scope>
    <source>
        <strain evidence="1 2">DSM 21303</strain>
    </source>
</reference>
<proteinExistence type="predicted"/>
<name>A0A9X0WM99_9GAMM</name>
<sequence length="107" mass="11739">MPSRRLGWATITHPFHPLSGQRAEVLKIRRAGGLDTLIVRDAQHGSIAIARDWTDWSLGEPVSGAHGQDLQFSGEKLLELAEFIGGLSTRQSIDLDERVSVNHAQTS</sequence>
<gene>
    <name evidence="1" type="ORF">CKO25_20455</name>
</gene>
<dbReference type="AlphaFoldDB" id="A0A9X0WM99"/>
<comment type="caution">
    <text evidence="1">The sequence shown here is derived from an EMBL/GenBank/DDBJ whole genome shotgun (WGS) entry which is preliminary data.</text>
</comment>
<evidence type="ECO:0000313" key="2">
    <source>
        <dbReference type="Proteomes" id="UP001138802"/>
    </source>
</evidence>
<protein>
    <submittedName>
        <fullName evidence="1">Uncharacterized protein</fullName>
    </submittedName>
</protein>
<organism evidence="1 2">
    <name type="scientific">Thiocapsa imhoffii</name>
    <dbReference type="NCBI Taxonomy" id="382777"/>
    <lineage>
        <taxon>Bacteria</taxon>
        <taxon>Pseudomonadati</taxon>
        <taxon>Pseudomonadota</taxon>
        <taxon>Gammaproteobacteria</taxon>
        <taxon>Chromatiales</taxon>
        <taxon>Chromatiaceae</taxon>
        <taxon>Thiocapsa</taxon>
    </lineage>
</organism>
<dbReference type="Proteomes" id="UP001138802">
    <property type="component" value="Unassembled WGS sequence"/>
</dbReference>
<dbReference type="EMBL" id="NRSD01000056">
    <property type="protein sequence ID" value="MBK1646945.1"/>
    <property type="molecule type" value="Genomic_DNA"/>
</dbReference>
<dbReference type="InterPro" id="IPR035315">
    <property type="entry name" value="DUF5372"/>
</dbReference>